<evidence type="ECO:0000256" key="3">
    <source>
        <dbReference type="ARBA" id="ARBA00022617"/>
    </source>
</evidence>
<keyword evidence="9" id="KW-1185">Reference proteome</keyword>
<dbReference type="InterPro" id="IPR001128">
    <property type="entry name" value="Cyt_P450"/>
</dbReference>
<dbReference type="Gene3D" id="1.10.630.10">
    <property type="entry name" value="Cytochrome P450"/>
    <property type="match status" value="1"/>
</dbReference>
<keyword evidence="6" id="KW-0408">Iron</keyword>
<dbReference type="PANTHER" id="PTHR24300">
    <property type="entry name" value="CYTOCHROME P450 508A4-RELATED"/>
    <property type="match status" value="1"/>
</dbReference>
<dbReference type="EMBL" id="JAPWTJ010001618">
    <property type="protein sequence ID" value="KAJ8970473.1"/>
    <property type="molecule type" value="Genomic_DNA"/>
</dbReference>
<evidence type="ECO:0000313" key="8">
    <source>
        <dbReference type="EMBL" id="KAJ8970473.1"/>
    </source>
</evidence>
<reference evidence="8" key="1">
    <citation type="journal article" date="2023" name="Insect Mol. Biol.">
        <title>Genome sequencing provides insights into the evolution of gene families encoding plant cell wall-degrading enzymes in longhorned beetles.</title>
        <authorList>
            <person name="Shin N.R."/>
            <person name="Okamura Y."/>
            <person name="Kirsch R."/>
            <person name="Pauchet Y."/>
        </authorList>
    </citation>
    <scope>NUCLEOTIDE SEQUENCE</scope>
    <source>
        <strain evidence="8">MMC_N1</strain>
    </source>
</reference>
<accession>A0ABQ9J0D2</accession>
<name>A0ABQ9J0D2_9CUCU</name>
<keyword evidence="3" id="KW-0349">Heme</keyword>
<gene>
    <name evidence="8" type="ORF">NQ317_017739</name>
</gene>
<organism evidence="8 9">
    <name type="scientific">Molorchus minor</name>
    <dbReference type="NCBI Taxonomy" id="1323400"/>
    <lineage>
        <taxon>Eukaryota</taxon>
        <taxon>Metazoa</taxon>
        <taxon>Ecdysozoa</taxon>
        <taxon>Arthropoda</taxon>
        <taxon>Hexapoda</taxon>
        <taxon>Insecta</taxon>
        <taxon>Pterygota</taxon>
        <taxon>Neoptera</taxon>
        <taxon>Endopterygota</taxon>
        <taxon>Coleoptera</taxon>
        <taxon>Polyphaga</taxon>
        <taxon>Cucujiformia</taxon>
        <taxon>Chrysomeloidea</taxon>
        <taxon>Cerambycidae</taxon>
        <taxon>Lamiinae</taxon>
        <taxon>Monochamini</taxon>
        <taxon>Molorchus</taxon>
    </lineage>
</organism>
<evidence type="ECO:0000256" key="1">
    <source>
        <dbReference type="ARBA" id="ARBA00001971"/>
    </source>
</evidence>
<dbReference type="InterPro" id="IPR036396">
    <property type="entry name" value="Cyt_P450_sf"/>
</dbReference>
<evidence type="ECO:0000256" key="5">
    <source>
        <dbReference type="ARBA" id="ARBA00023002"/>
    </source>
</evidence>
<keyword evidence="7" id="KW-0503">Monooxygenase</keyword>
<evidence type="ECO:0000313" key="9">
    <source>
        <dbReference type="Proteomes" id="UP001162164"/>
    </source>
</evidence>
<sequence length="77" mass="8760">MKSVPYIEAVLLEVQRYCTIVPISGPRRVLRDTVLEGYTIPKKVNTLATAVFNFLALRGDVAAWGRQMIKEEIHLLF</sequence>
<evidence type="ECO:0000256" key="2">
    <source>
        <dbReference type="ARBA" id="ARBA00010617"/>
    </source>
</evidence>
<comment type="caution">
    <text evidence="8">The sequence shown here is derived from an EMBL/GenBank/DDBJ whole genome shotgun (WGS) entry which is preliminary data.</text>
</comment>
<comment type="similarity">
    <text evidence="2">Belongs to the cytochrome P450 family.</text>
</comment>
<protein>
    <recommendedName>
        <fullName evidence="10">Cytochrome P450</fullName>
    </recommendedName>
</protein>
<evidence type="ECO:0000256" key="6">
    <source>
        <dbReference type="ARBA" id="ARBA00023004"/>
    </source>
</evidence>
<comment type="cofactor">
    <cofactor evidence="1">
        <name>heme</name>
        <dbReference type="ChEBI" id="CHEBI:30413"/>
    </cofactor>
</comment>
<proteinExistence type="inferred from homology"/>
<dbReference type="Proteomes" id="UP001162164">
    <property type="component" value="Unassembled WGS sequence"/>
</dbReference>
<dbReference type="Pfam" id="PF00067">
    <property type="entry name" value="p450"/>
    <property type="match status" value="1"/>
</dbReference>
<keyword evidence="4" id="KW-0479">Metal-binding</keyword>
<evidence type="ECO:0008006" key="10">
    <source>
        <dbReference type="Google" id="ProtNLM"/>
    </source>
</evidence>
<keyword evidence="5" id="KW-0560">Oxidoreductase</keyword>
<dbReference type="InterPro" id="IPR050182">
    <property type="entry name" value="Cytochrome_P450_fam2"/>
</dbReference>
<dbReference type="PANTHER" id="PTHR24300:SF376">
    <property type="entry name" value="CYTOCHROME P450 15A1"/>
    <property type="match status" value="1"/>
</dbReference>
<dbReference type="SUPFAM" id="SSF48264">
    <property type="entry name" value="Cytochrome P450"/>
    <property type="match status" value="1"/>
</dbReference>
<evidence type="ECO:0000256" key="7">
    <source>
        <dbReference type="ARBA" id="ARBA00023033"/>
    </source>
</evidence>
<evidence type="ECO:0000256" key="4">
    <source>
        <dbReference type="ARBA" id="ARBA00022723"/>
    </source>
</evidence>